<dbReference type="Proteomes" id="UP000285456">
    <property type="component" value="Unassembled WGS sequence"/>
</dbReference>
<dbReference type="PANTHER" id="PTHR46969:SF1">
    <property type="entry name" value="BIFUNCTIONAL PROTEIN HLDE"/>
    <property type="match status" value="1"/>
</dbReference>
<dbReference type="Gene3D" id="3.40.1190.20">
    <property type="match status" value="1"/>
</dbReference>
<gene>
    <name evidence="2" type="ORF">D1B32_09525</name>
</gene>
<dbReference type="InterPro" id="IPR029056">
    <property type="entry name" value="Ribokinase-like"/>
</dbReference>
<feature type="domain" description="Carbohydrate kinase PfkB" evidence="1">
    <location>
        <begin position="13"/>
        <end position="302"/>
    </location>
</feature>
<reference evidence="2 3" key="1">
    <citation type="journal article" date="2007" name="Int. J. Syst. Evol. Microbiol.">
        <title>Oceanobacillus profundus sp. nov., isolated from a deep-sea sediment core.</title>
        <authorList>
            <person name="Kim Y.G."/>
            <person name="Choi D.H."/>
            <person name="Hyun S."/>
            <person name="Cho B.C."/>
        </authorList>
    </citation>
    <scope>NUCLEOTIDE SEQUENCE [LARGE SCALE GENOMIC DNA]</scope>
    <source>
        <strain evidence="2 3">DSM 18246</strain>
    </source>
</reference>
<dbReference type="GO" id="GO:0033786">
    <property type="term" value="F:heptose-1-phosphate adenylyltransferase activity"/>
    <property type="evidence" value="ECO:0007669"/>
    <property type="project" value="TreeGrafter"/>
</dbReference>
<evidence type="ECO:0000313" key="3">
    <source>
        <dbReference type="Proteomes" id="UP000285456"/>
    </source>
</evidence>
<keyword evidence="3" id="KW-1185">Reference proteome</keyword>
<protein>
    <recommendedName>
        <fullName evidence="1">Carbohydrate kinase PfkB domain-containing protein</fullName>
    </recommendedName>
</protein>
<evidence type="ECO:0000313" key="2">
    <source>
        <dbReference type="EMBL" id="RHW32561.1"/>
    </source>
</evidence>
<accession>A0A417YHX1</accession>
<comment type="caution">
    <text evidence="2">The sequence shown here is derived from an EMBL/GenBank/DDBJ whole genome shotgun (WGS) entry which is preliminary data.</text>
</comment>
<dbReference type="AlphaFoldDB" id="A0A417YHX1"/>
<dbReference type="InterPro" id="IPR011611">
    <property type="entry name" value="PfkB_dom"/>
</dbReference>
<sequence length="324" mass="36745">MRLPGYKLHNEKKEVLIIGDIVLDCYIESKRSYASNEKINKLMVRKKTYIAGNAANVANNLARLDITVHLYGLAGNDVLGNKLETLLDPSIKSYISKSNNRTPLKMRYLDERKQALLRVDDEEYADLTTSEYQFLISLFDKLQDRIGYLIISDLNKGTFSDAIIKKLINKARKANILVLIDPSGSRPNSCYSNADFLFPNIDELEKLQNQKFNHVNEAITIARDINRSYQINYILLKADKFGSFFVNHNNILHIPASAKNVICEVGAGDSYIAGFVYSLITHRFVLKSFIFANLSAAISISKDFTAVVEKEELETAYRSIKVDR</sequence>
<dbReference type="GO" id="GO:0005829">
    <property type="term" value="C:cytosol"/>
    <property type="evidence" value="ECO:0007669"/>
    <property type="project" value="TreeGrafter"/>
</dbReference>
<dbReference type="GO" id="GO:0033785">
    <property type="term" value="F:heptose 7-phosphate kinase activity"/>
    <property type="evidence" value="ECO:0007669"/>
    <property type="project" value="TreeGrafter"/>
</dbReference>
<dbReference type="PANTHER" id="PTHR46969">
    <property type="entry name" value="BIFUNCTIONAL PROTEIN HLDE"/>
    <property type="match status" value="1"/>
</dbReference>
<dbReference type="EMBL" id="QWEH01000005">
    <property type="protein sequence ID" value="RHW32561.1"/>
    <property type="molecule type" value="Genomic_DNA"/>
</dbReference>
<name>A0A417YHX1_9BACI</name>
<dbReference type="OrthoDB" id="9813569at2"/>
<organism evidence="2 3">
    <name type="scientific">Oceanobacillus profundus</name>
    <dbReference type="NCBI Taxonomy" id="372463"/>
    <lineage>
        <taxon>Bacteria</taxon>
        <taxon>Bacillati</taxon>
        <taxon>Bacillota</taxon>
        <taxon>Bacilli</taxon>
        <taxon>Bacillales</taxon>
        <taxon>Bacillaceae</taxon>
        <taxon>Oceanobacillus</taxon>
    </lineage>
</organism>
<dbReference type="SUPFAM" id="SSF53613">
    <property type="entry name" value="Ribokinase-like"/>
    <property type="match status" value="1"/>
</dbReference>
<dbReference type="Pfam" id="PF00294">
    <property type="entry name" value="PfkB"/>
    <property type="match status" value="1"/>
</dbReference>
<proteinExistence type="predicted"/>
<evidence type="ECO:0000259" key="1">
    <source>
        <dbReference type="Pfam" id="PF00294"/>
    </source>
</evidence>